<keyword evidence="4" id="KW-1185">Reference proteome</keyword>
<gene>
    <name evidence="3" type="primary">wecG</name>
    <name evidence="3" type="ORF">ROJ8625_00866</name>
</gene>
<dbReference type="PANTHER" id="PTHR34136">
    <property type="match status" value="1"/>
</dbReference>
<evidence type="ECO:0000256" key="2">
    <source>
        <dbReference type="ARBA" id="ARBA00022679"/>
    </source>
</evidence>
<dbReference type="Pfam" id="PF03808">
    <property type="entry name" value="Glyco_tran_WecG"/>
    <property type="match status" value="1"/>
</dbReference>
<sequence length="254" mass="26708">MEYIVKACRVRITVPDWTTLSSVVSRRLAAGEGFALATLNLDHLVKLARSDRFRAAYAAQDLVTADGNPIVWTARLAGRPVDLVPGADLIVPLSRLAARHAVGVALVGSTASALDAAAAHLESIVPGLRVVARIAPPMGFDPEGAGAEAVFAELEASGAGMCFVALGAPKQEIFAAVGRRRLPGMGFAAIGAGLDFFAGTQARAPLWVRRVALEWAWRAASHPRRLVPRYAACAALLPRLALGALRQRLGARPA</sequence>
<accession>A0A1X6YID5</accession>
<evidence type="ECO:0000313" key="4">
    <source>
        <dbReference type="Proteomes" id="UP000193570"/>
    </source>
</evidence>
<protein>
    <submittedName>
        <fullName evidence="3">UDP-N-acetyl-D-mannosaminuronic acid transferase</fullName>
        <ecNumber evidence="3">2.4.1.180</ecNumber>
    </submittedName>
</protein>
<evidence type="ECO:0000256" key="1">
    <source>
        <dbReference type="ARBA" id="ARBA00022676"/>
    </source>
</evidence>
<dbReference type="RefSeq" id="WP_085790575.1">
    <property type="nucleotide sequence ID" value="NZ_FWFK01000001.1"/>
</dbReference>
<dbReference type="CDD" id="cd06533">
    <property type="entry name" value="Glyco_transf_WecG_TagA"/>
    <property type="match status" value="1"/>
</dbReference>
<proteinExistence type="predicted"/>
<dbReference type="Proteomes" id="UP000193570">
    <property type="component" value="Unassembled WGS sequence"/>
</dbReference>
<evidence type="ECO:0000313" key="3">
    <source>
        <dbReference type="EMBL" id="SLN22213.1"/>
    </source>
</evidence>
<dbReference type="EC" id="2.4.1.180" evidence="3"/>
<reference evidence="3 4" key="1">
    <citation type="submission" date="2017-03" db="EMBL/GenBank/DDBJ databases">
        <authorList>
            <person name="Afonso C.L."/>
            <person name="Miller P.J."/>
            <person name="Scott M.A."/>
            <person name="Spackman E."/>
            <person name="Goraichik I."/>
            <person name="Dimitrov K.M."/>
            <person name="Suarez D.L."/>
            <person name="Swayne D.E."/>
        </authorList>
    </citation>
    <scope>NUCLEOTIDE SEQUENCE [LARGE SCALE GENOMIC DNA]</scope>
    <source>
        <strain evidence="3 4">CECT 8625</strain>
    </source>
</reference>
<dbReference type="AlphaFoldDB" id="A0A1X6YID5"/>
<dbReference type="OrthoDB" id="9771846at2"/>
<organism evidence="3 4">
    <name type="scientific">Roseivivax jejudonensis</name>
    <dbReference type="NCBI Taxonomy" id="1529041"/>
    <lineage>
        <taxon>Bacteria</taxon>
        <taxon>Pseudomonadati</taxon>
        <taxon>Pseudomonadota</taxon>
        <taxon>Alphaproteobacteria</taxon>
        <taxon>Rhodobacterales</taxon>
        <taxon>Roseobacteraceae</taxon>
        <taxon>Roseivivax</taxon>
    </lineage>
</organism>
<keyword evidence="2 3" id="KW-0808">Transferase</keyword>
<name>A0A1X6YID5_9RHOB</name>
<keyword evidence="1 3" id="KW-0328">Glycosyltransferase</keyword>
<dbReference type="EMBL" id="FWFK01000001">
    <property type="protein sequence ID" value="SLN22213.1"/>
    <property type="molecule type" value="Genomic_DNA"/>
</dbReference>
<dbReference type="GO" id="GO:0047241">
    <property type="term" value="F:lipopolysaccharide N-acetylmannosaminouronosyltransferase activity"/>
    <property type="evidence" value="ECO:0007669"/>
    <property type="project" value="UniProtKB-EC"/>
</dbReference>
<dbReference type="InterPro" id="IPR004629">
    <property type="entry name" value="WecG_TagA_CpsF"/>
</dbReference>
<dbReference type="PANTHER" id="PTHR34136:SF1">
    <property type="entry name" value="UDP-N-ACETYL-D-MANNOSAMINURONIC ACID TRANSFERASE"/>
    <property type="match status" value="1"/>
</dbReference>
<dbReference type="NCBIfam" id="TIGR00696">
    <property type="entry name" value="wecG_tagA_cpsF"/>
    <property type="match status" value="1"/>
</dbReference>